<keyword evidence="1" id="KW-1133">Transmembrane helix</keyword>
<keyword evidence="1" id="KW-0472">Membrane</keyword>
<keyword evidence="1" id="KW-0812">Transmembrane</keyword>
<gene>
    <name evidence="2" type="ORF">L207DRAFT_591718</name>
</gene>
<sequence>MAPFRDFNNTHPYYIHLVPVITSTATLVFSFSECMLLKSLLNPSVPLSCIPTIWSSYIAIGNTPTGITRRYFFGTASAVSGLLCSWSLRRTTGPAKGLYVCGVVFSLLHVVFLPWATKITRKILKGPGAEAKDEVGALLDVQNTRRQLVDLPAMMCFTLGFAKLCRLS</sequence>
<dbReference type="Proteomes" id="UP000235786">
    <property type="component" value="Unassembled WGS sequence"/>
</dbReference>
<evidence type="ECO:0008006" key="4">
    <source>
        <dbReference type="Google" id="ProtNLM"/>
    </source>
</evidence>
<dbReference type="AlphaFoldDB" id="A0A2J6QYB4"/>
<dbReference type="OrthoDB" id="1523883at2759"/>
<feature type="transmembrane region" description="Helical" evidence="1">
    <location>
        <begin position="95"/>
        <end position="116"/>
    </location>
</feature>
<evidence type="ECO:0000313" key="3">
    <source>
        <dbReference type="Proteomes" id="UP000235786"/>
    </source>
</evidence>
<evidence type="ECO:0000256" key="1">
    <source>
        <dbReference type="SAM" id="Phobius"/>
    </source>
</evidence>
<protein>
    <recommendedName>
        <fullName evidence="4">DUF1772-domain-containing protein</fullName>
    </recommendedName>
</protein>
<dbReference type="STRING" id="1149755.A0A2J6QYB4"/>
<proteinExistence type="predicted"/>
<name>A0A2J6QYB4_HYAVF</name>
<feature type="transmembrane region" description="Helical" evidence="1">
    <location>
        <begin position="13"/>
        <end position="31"/>
    </location>
</feature>
<keyword evidence="3" id="KW-1185">Reference proteome</keyword>
<reference evidence="2 3" key="1">
    <citation type="submission" date="2016-04" db="EMBL/GenBank/DDBJ databases">
        <title>A degradative enzymes factory behind the ericoid mycorrhizal symbiosis.</title>
        <authorList>
            <consortium name="DOE Joint Genome Institute"/>
            <person name="Martino E."/>
            <person name="Morin E."/>
            <person name="Grelet G."/>
            <person name="Kuo A."/>
            <person name="Kohler A."/>
            <person name="Daghino S."/>
            <person name="Barry K."/>
            <person name="Choi C."/>
            <person name="Cichocki N."/>
            <person name="Clum A."/>
            <person name="Copeland A."/>
            <person name="Hainaut M."/>
            <person name="Haridas S."/>
            <person name="Labutti K."/>
            <person name="Lindquist E."/>
            <person name="Lipzen A."/>
            <person name="Khouja H.-R."/>
            <person name="Murat C."/>
            <person name="Ohm R."/>
            <person name="Olson A."/>
            <person name="Spatafora J."/>
            <person name="Veneault-Fourrey C."/>
            <person name="Henrissat B."/>
            <person name="Grigoriev I."/>
            <person name="Martin F."/>
            <person name="Perotto S."/>
        </authorList>
    </citation>
    <scope>NUCLEOTIDE SEQUENCE [LARGE SCALE GENOMIC DNA]</scope>
    <source>
        <strain evidence="2 3">F</strain>
    </source>
</reference>
<accession>A0A2J6QYB4</accession>
<dbReference type="EMBL" id="KZ613963">
    <property type="protein sequence ID" value="PMD31252.1"/>
    <property type="molecule type" value="Genomic_DNA"/>
</dbReference>
<feature type="transmembrane region" description="Helical" evidence="1">
    <location>
        <begin position="71"/>
        <end position="89"/>
    </location>
</feature>
<evidence type="ECO:0000313" key="2">
    <source>
        <dbReference type="EMBL" id="PMD31252.1"/>
    </source>
</evidence>
<organism evidence="2 3">
    <name type="scientific">Hyaloscypha variabilis (strain UAMH 11265 / GT02V1 / F)</name>
    <name type="common">Meliniomyces variabilis</name>
    <dbReference type="NCBI Taxonomy" id="1149755"/>
    <lineage>
        <taxon>Eukaryota</taxon>
        <taxon>Fungi</taxon>
        <taxon>Dikarya</taxon>
        <taxon>Ascomycota</taxon>
        <taxon>Pezizomycotina</taxon>
        <taxon>Leotiomycetes</taxon>
        <taxon>Helotiales</taxon>
        <taxon>Hyaloscyphaceae</taxon>
        <taxon>Hyaloscypha</taxon>
        <taxon>Hyaloscypha variabilis</taxon>
    </lineage>
</organism>